<accession>A0AAD5RL22</accession>
<feature type="region of interest" description="Disordered" evidence="1">
    <location>
        <begin position="1"/>
        <end position="162"/>
    </location>
</feature>
<organism evidence="2 3">
    <name type="scientific">Zalerion maritima</name>
    <dbReference type="NCBI Taxonomy" id="339359"/>
    <lineage>
        <taxon>Eukaryota</taxon>
        <taxon>Fungi</taxon>
        <taxon>Dikarya</taxon>
        <taxon>Ascomycota</taxon>
        <taxon>Pezizomycotina</taxon>
        <taxon>Sordariomycetes</taxon>
        <taxon>Lulworthiomycetidae</taxon>
        <taxon>Lulworthiales</taxon>
        <taxon>Lulworthiaceae</taxon>
        <taxon>Zalerion</taxon>
    </lineage>
</organism>
<comment type="caution">
    <text evidence="2">The sequence shown here is derived from an EMBL/GenBank/DDBJ whole genome shotgun (WGS) entry which is preliminary data.</text>
</comment>
<keyword evidence="3" id="KW-1185">Reference proteome</keyword>
<sequence length="162" mass="17073">MSASQNAAAMNPAQGEFRSRVKPSEPLTTKGHKPGVQVGNDTLPEFHAETYPPGTAPKENTFEPNPQLDKNYTTAPPVAQQPTSAADTLLGATSGDVHTGIGKPIYGDTPRSGKKERSGLEGVGASETDPIRERKAGQVHTPSEKISQGYAGAEDVIPEKLQ</sequence>
<evidence type="ECO:0000313" key="2">
    <source>
        <dbReference type="EMBL" id="KAJ2896839.1"/>
    </source>
</evidence>
<feature type="compositionally biased region" description="Polar residues" evidence="1">
    <location>
        <begin position="62"/>
        <end position="86"/>
    </location>
</feature>
<dbReference type="AlphaFoldDB" id="A0AAD5RL22"/>
<gene>
    <name evidence="2" type="ORF">MKZ38_005138</name>
</gene>
<reference evidence="2" key="1">
    <citation type="submission" date="2022-07" db="EMBL/GenBank/DDBJ databases">
        <title>Draft genome sequence of Zalerion maritima ATCC 34329, a (micro)plastics degrading marine fungus.</title>
        <authorList>
            <person name="Paco A."/>
            <person name="Goncalves M.F.M."/>
            <person name="Rocha-Santos T.A.P."/>
            <person name="Alves A."/>
        </authorList>
    </citation>
    <scope>NUCLEOTIDE SEQUENCE</scope>
    <source>
        <strain evidence="2">ATCC 34329</strain>
    </source>
</reference>
<dbReference type="Proteomes" id="UP001201980">
    <property type="component" value="Unassembled WGS sequence"/>
</dbReference>
<dbReference type="EMBL" id="JAKWBI020000309">
    <property type="protein sequence ID" value="KAJ2896839.1"/>
    <property type="molecule type" value="Genomic_DNA"/>
</dbReference>
<evidence type="ECO:0000313" key="3">
    <source>
        <dbReference type="Proteomes" id="UP001201980"/>
    </source>
</evidence>
<proteinExistence type="predicted"/>
<protein>
    <submittedName>
        <fullName evidence="2">Uncharacterized protein</fullName>
    </submittedName>
</protein>
<evidence type="ECO:0000256" key="1">
    <source>
        <dbReference type="SAM" id="MobiDB-lite"/>
    </source>
</evidence>
<name>A0AAD5RL22_9PEZI</name>